<evidence type="ECO:0000313" key="7">
    <source>
        <dbReference type="EMBL" id="MEB3429548.1"/>
    </source>
</evidence>
<protein>
    <submittedName>
        <fullName evidence="7">Cation:proton antiporter</fullName>
    </submittedName>
</protein>
<dbReference type="Proteomes" id="UP001357733">
    <property type="component" value="Unassembled WGS sequence"/>
</dbReference>
<gene>
    <name evidence="7" type="ORF">VLK81_05910</name>
</gene>
<feature type="transmembrane region" description="Helical" evidence="5">
    <location>
        <begin position="55"/>
        <end position="74"/>
    </location>
</feature>
<reference evidence="7 8" key="1">
    <citation type="submission" date="2024-01" db="EMBL/GenBank/DDBJ databases">
        <title>Complete genome sequence of Citroniella saccharovorans strain M6.X9, isolated from human fecal sample.</title>
        <authorList>
            <person name="Cheng G."/>
            <person name="Westerholm M."/>
            <person name="Schnurer A."/>
        </authorList>
    </citation>
    <scope>NUCLEOTIDE SEQUENCE [LARGE SCALE GENOMIC DNA]</scope>
    <source>
        <strain evidence="7 8">DSM 29873</strain>
    </source>
</reference>
<accession>A0AAW9MPS9</accession>
<feature type="transmembrane region" description="Helical" evidence="5">
    <location>
        <begin position="146"/>
        <end position="168"/>
    </location>
</feature>
<sequence>MKYLLYLAIIFLSAMIVANILGKFRLPEVTGYLICGVILGPSLLGIIPKDYLKDFEILSTVALSFIAFNIGSEMDLNSLKALGTKIIIITFFEAFMAFVSVFTVMIISGQSMVFALVLGAISSATAPAATLMVIKQYRAKGPLVDTLMPVVALDDAFCIMIFGIASTLATNLLAGSSLDIFHMVLLPILEIIAALVLGLVLGVLSSIITKKIKKST</sequence>
<dbReference type="GO" id="GO:1902600">
    <property type="term" value="P:proton transmembrane transport"/>
    <property type="evidence" value="ECO:0007669"/>
    <property type="project" value="InterPro"/>
</dbReference>
<evidence type="ECO:0000259" key="6">
    <source>
        <dbReference type="Pfam" id="PF00999"/>
    </source>
</evidence>
<dbReference type="RefSeq" id="WP_324619732.1">
    <property type="nucleotide sequence ID" value="NZ_JAYKOT010000003.1"/>
</dbReference>
<evidence type="ECO:0000256" key="1">
    <source>
        <dbReference type="ARBA" id="ARBA00004141"/>
    </source>
</evidence>
<dbReference type="InterPro" id="IPR038770">
    <property type="entry name" value="Na+/solute_symporter_sf"/>
</dbReference>
<dbReference type="InterPro" id="IPR006153">
    <property type="entry name" value="Cation/H_exchanger_TM"/>
</dbReference>
<evidence type="ECO:0000256" key="3">
    <source>
        <dbReference type="ARBA" id="ARBA00022989"/>
    </source>
</evidence>
<dbReference type="PANTHER" id="PTHR43021:SF2">
    <property type="entry name" value="CATION_H+ EXCHANGER DOMAIN-CONTAINING PROTEIN"/>
    <property type="match status" value="1"/>
</dbReference>
<feature type="domain" description="Cation/H+ exchanger transmembrane" evidence="6">
    <location>
        <begin position="12"/>
        <end position="213"/>
    </location>
</feature>
<dbReference type="Gene3D" id="1.20.1530.20">
    <property type="match status" value="1"/>
</dbReference>
<evidence type="ECO:0000256" key="2">
    <source>
        <dbReference type="ARBA" id="ARBA00022692"/>
    </source>
</evidence>
<organism evidence="7 8">
    <name type="scientific">Citroniella saccharovorans</name>
    <dbReference type="NCBI Taxonomy" id="2053367"/>
    <lineage>
        <taxon>Bacteria</taxon>
        <taxon>Bacillati</taxon>
        <taxon>Bacillota</taxon>
        <taxon>Tissierellia</taxon>
        <taxon>Tissierellales</taxon>
        <taxon>Peptoniphilaceae</taxon>
        <taxon>Citroniella</taxon>
    </lineage>
</organism>
<proteinExistence type="predicted"/>
<feature type="transmembrane region" description="Helical" evidence="5">
    <location>
        <begin position="86"/>
        <end position="107"/>
    </location>
</feature>
<feature type="transmembrane region" description="Helical" evidence="5">
    <location>
        <begin position="29"/>
        <end position="49"/>
    </location>
</feature>
<keyword evidence="8" id="KW-1185">Reference proteome</keyword>
<feature type="transmembrane region" description="Helical" evidence="5">
    <location>
        <begin position="113"/>
        <end position="134"/>
    </location>
</feature>
<keyword evidence="4 5" id="KW-0472">Membrane</keyword>
<feature type="transmembrane region" description="Helical" evidence="5">
    <location>
        <begin position="180"/>
        <end position="204"/>
    </location>
</feature>
<evidence type="ECO:0000256" key="5">
    <source>
        <dbReference type="SAM" id="Phobius"/>
    </source>
</evidence>
<dbReference type="GO" id="GO:0016020">
    <property type="term" value="C:membrane"/>
    <property type="evidence" value="ECO:0007669"/>
    <property type="project" value="UniProtKB-SubCell"/>
</dbReference>
<dbReference type="GO" id="GO:0015297">
    <property type="term" value="F:antiporter activity"/>
    <property type="evidence" value="ECO:0007669"/>
    <property type="project" value="InterPro"/>
</dbReference>
<dbReference type="AlphaFoldDB" id="A0AAW9MPS9"/>
<keyword evidence="2 5" id="KW-0812">Transmembrane</keyword>
<evidence type="ECO:0000313" key="8">
    <source>
        <dbReference type="Proteomes" id="UP001357733"/>
    </source>
</evidence>
<name>A0AAW9MPS9_9FIRM</name>
<comment type="caution">
    <text evidence="7">The sequence shown here is derived from an EMBL/GenBank/DDBJ whole genome shotgun (WGS) entry which is preliminary data.</text>
</comment>
<keyword evidence="3 5" id="KW-1133">Transmembrane helix</keyword>
<evidence type="ECO:0000256" key="4">
    <source>
        <dbReference type="ARBA" id="ARBA00023136"/>
    </source>
</evidence>
<dbReference type="Pfam" id="PF00999">
    <property type="entry name" value="Na_H_Exchanger"/>
    <property type="match status" value="1"/>
</dbReference>
<dbReference type="PANTHER" id="PTHR43021">
    <property type="entry name" value="NA(+)/H(+) ANTIPORTER-RELATED"/>
    <property type="match status" value="1"/>
</dbReference>
<comment type="subcellular location">
    <subcellularLocation>
        <location evidence="1">Membrane</location>
        <topology evidence="1">Multi-pass membrane protein</topology>
    </subcellularLocation>
</comment>
<feature type="transmembrane region" description="Helical" evidence="5">
    <location>
        <begin position="6"/>
        <end position="22"/>
    </location>
</feature>
<dbReference type="EMBL" id="JAYKOT010000003">
    <property type="protein sequence ID" value="MEB3429548.1"/>
    <property type="molecule type" value="Genomic_DNA"/>
</dbReference>